<name>A0A6A6C4X6_ZASCE</name>
<protein>
    <submittedName>
        <fullName evidence="1">Uncharacterized protein</fullName>
    </submittedName>
</protein>
<evidence type="ECO:0000313" key="2">
    <source>
        <dbReference type="Proteomes" id="UP000799537"/>
    </source>
</evidence>
<keyword evidence="2" id="KW-1185">Reference proteome</keyword>
<reference evidence="1" key="1">
    <citation type="journal article" date="2020" name="Stud. Mycol.">
        <title>101 Dothideomycetes genomes: a test case for predicting lifestyles and emergence of pathogens.</title>
        <authorList>
            <person name="Haridas S."/>
            <person name="Albert R."/>
            <person name="Binder M."/>
            <person name="Bloem J."/>
            <person name="Labutti K."/>
            <person name="Salamov A."/>
            <person name="Andreopoulos B."/>
            <person name="Baker S."/>
            <person name="Barry K."/>
            <person name="Bills G."/>
            <person name="Bluhm B."/>
            <person name="Cannon C."/>
            <person name="Castanera R."/>
            <person name="Culley D."/>
            <person name="Daum C."/>
            <person name="Ezra D."/>
            <person name="Gonzalez J."/>
            <person name="Henrissat B."/>
            <person name="Kuo A."/>
            <person name="Liang C."/>
            <person name="Lipzen A."/>
            <person name="Lutzoni F."/>
            <person name="Magnuson J."/>
            <person name="Mondo S."/>
            <person name="Nolan M."/>
            <person name="Ohm R."/>
            <person name="Pangilinan J."/>
            <person name="Park H.-J."/>
            <person name="Ramirez L."/>
            <person name="Alfaro M."/>
            <person name="Sun H."/>
            <person name="Tritt A."/>
            <person name="Yoshinaga Y."/>
            <person name="Zwiers L.-H."/>
            <person name="Turgeon B."/>
            <person name="Goodwin S."/>
            <person name="Spatafora J."/>
            <person name="Crous P."/>
            <person name="Grigoriev I."/>
        </authorList>
    </citation>
    <scope>NUCLEOTIDE SEQUENCE</scope>
    <source>
        <strain evidence="1">ATCC 36951</strain>
    </source>
</reference>
<organism evidence="1 2">
    <name type="scientific">Zasmidium cellare ATCC 36951</name>
    <dbReference type="NCBI Taxonomy" id="1080233"/>
    <lineage>
        <taxon>Eukaryota</taxon>
        <taxon>Fungi</taxon>
        <taxon>Dikarya</taxon>
        <taxon>Ascomycota</taxon>
        <taxon>Pezizomycotina</taxon>
        <taxon>Dothideomycetes</taxon>
        <taxon>Dothideomycetidae</taxon>
        <taxon>Mycosphaerellales</taxon>
        <taxon>Mycosphaerellaceae</taxon>
        <taxon>Zasmidium</taxon>
    </lineage>
</organism>
<dbReference type="Proteomes" id="UP000799537">
    <property type="component" value="Unassembled WGS sequence"/>
</dbReference>
<proteinExistence type="predicted"/>
<dbReference type="GeneID" id="54561854"/>
<dbReference type="EMBL" id="ML993615">
    <property type="protein sequence ID" value="KAF2162081.1"/>
    <property type="molecule type" value="Genomic_DNA"/>
</dbReference>
<evidence type="ECO:0000313" key="1">
    <source>
        <dbReference type="EMBL" id="KAF2162081.1"/>
    </source>
</evidence>
<gene>
    <name evidence="1" type="ORF">M409DRAFT_27459</name>
</gene>
<accession>A0A6A6C4X6</accession>
<dbReference type="AlphaFoldDB" id="A0A6A6C4X6"/>
<dbReference type="RefSeq" id="XP_033662970.1">
    <property type="nucleotide sequence ID" value="XM_033808582.1"/>
</dbReference>
<sequence>MNPALNPLLQHAMMAQTGLPLGRRANGFGALPLGPGVPIPAHQLNFLSGQAGMLPTPFSAGRYPFPQTPMPMQPINPMMMGMMGGGGGRGGMMGGAGGGGGMMGGGAGMNMNPLMLAYLQQLYLEMLLSQSEDPDDTGVWDGDDEEGADVLAKMRRRRGRRGGAYPPFSSLKASLSLFAGLGAHVGDHAFNIGGGVGCGLFSHLGGMGMGMGMSPFGMAPLGIM</sequence>